<dbReference type="GO" id="GO:0008483">
    <property type="term" value="F:transaminase activity"/>
    <property type="evidence" value="ECO:0007669"/>
    <property type="project" value="UniProtKB-KW"/>
</dbReference>
<dbReference type="InterPro" id="IPR052103">
    <property type="entry name" value="Dual_spec_Phospatases"/>
</dbReference>
<feature type="domain" description="Tyrosine specific protein phosphatases" evidence="4">
    <location>
        <begin position="59"/>
        <end position="117"/>
    </location>
</feature>
<dbReference type="AlphaFoldDB" id="A0A1H3HGC4"/>
<dbReference type="InterPro" id="IPR020422">
    <property type="entry name" value="TYR_PHOSPHATASE_DUAL_dom"/>
</dbReference>
<dbReference type="SUPFAM" id="SSF52799">
    <property type="entry name" value="(Phosphotyrosine protein) phosphatases II"/>
    <property type="match status" value="1"/>
</dbReference>
<keyword evidence="5" id="KW-0808">Transferase</keyword>
<dbReference type="InterPro" id="IPR016130">
    <property type="entry name" value="Tyr_Pase_AS"/>
</dbReference>
<evidence type="ECO:0000313" key="5">
    <source>
        <dbReference type="EMBL" id="SDY14512.1"/>
    </source>
</evidence>
<dbReference type="PANTHER" id="PTHR45961:SF6">
    <property type="entry name" value="IP21249P"/>
    <property type="match status" value="1"/>
</dbReference>
<proteinExistence type="inferred from homology"/>
<evidence type="ECO:0000256" key="3">
    <source>
        <dbReference type="ARBA" id="ARBA00022912"/>
    </source>
</evidence>
<keyword evidence="2" id="KW-0378">Hydrolase</keyword>
<dbReference type="OrthoDB" id="275339at2157"/>
<keyword evidence="3" id="KW-0904">Protein phosphatase</keyword>
<organism evidence="5 6">
    <name type="scientific">Halopenitus persicus</name>
    <dbReference type="NCBI Taxonomy" id="1048396"/>
    <lineage>
        <taxon>Archaea</taxon>
        <taxon>Methanobacteriati</taxon>
        <taxon>Methanobacteriota</taxon>
        <taxon>Stenosarchaea group</taxon>
        <taxon>Halobacteria</taxon>
        <taxon>Halobacteriales</taxon>
        <taxon>Haloferacaceae</taxon>
        <taxon>Halopenitus</taxon>
    </lineage>
</organism>
<dbReference type="PROSITE" id="PS50056">
    <property type="entry name" value="TYR_PHOSPHATASE_2"/>
    <property type="match status" value="1"/>
</dbReference>
<comment type="similarity">
    <text evidence="1">Belongs to the protein-tyrosine phosphatase family. Non-receptor class dual specificity subfamily.</text>
</comment>
<gene>
    <name evidence="5" type="ORF">SAMN05216564_103268</name>
</gene>
<evidence type="ECO:0000256" key="1">
    <source>
        <dbReference type="ARBA" id="ARBA00008601"/>
    </source>
</evidence>
<reference evidence="6" key="1">
    <citation type="submission" date="2016-10" db="EMBL/GenBank/DDBJ databases">
        <authorList>
            <person name="Varghese N."/>
            <person name="Submissions S."/>
        </authorList>
    </citation>
    <scope>NUCLEOTIDE SEQUENCE [LARGE SCALE GENOMIC DNA]</scope>
    <source>
        <strain evidence="6">DC30,IBRC 10041,KCTC 4046</strain>
    </source>
</reference>
<dbReference type="InterPro" id="IPR000387">
    <property type="entry name" value="Tyr_Pase_dom"/>
</dbReference>
<dbReference type="GeneID" id="43837857"/>
<dbReference type="CDD" id="cd14498">
    <property type="entry name" value="DSP"/>
    <property type="match status" value="1"/>
</dbReference>
<keyword evidence="6" id="KW-1185">Reference proteome</keyword>
<dbReference type="Gene3D" id="3.90.190.10">
    <property type="entry name" value="Protein tyrosine phosphatase superfamily"/>
    <property type="match status" value="1"/>
</dbReference>
<sequence length="142" mass="15093">MDEVADGILVGTEADAADGSSLRAHEVDAVVSLTHHAPSTGTVPRIDVPMADGPRNEYDAFVEAVTEVVTRRESGDRVLVHCSAGASRSPSVAAAAAAQLTGIGLEETFNRIIDRRPEVDPHDALVRRAVRYTHRRSGDEPG</sequence>
<protein>
    <submittedName>
        <fullName evidence="5">Histidinol-phosphate aminotransferase/protein phosphatase</fullName>
    </submittedName>
</protein>
<dbReference type="Pfam" id="PF00782">
    <property type="entry name" value="DSPc"/>
    <property type="match status" value="1"/>
</dbReference>
<dbReference type="PROSITE" id="PS00383">
    <property type="entry name" value="TYR_PHOSPHATASE_1"/>
    <property type="match status" value="1"/>
</dbReference>
<keyword evidence="5" id="KW-0032">Aminotransferase</keyword>
<dbReference type="EMBL" id="FNPC01000003">
    <property type="protein sequence ID" value="SDY14512.1"/>
    <property type="molecule type" value="Genomic_DNA"/>
</dbReference>
<dbReference type="RefSeq" id="WP_021073879.1">
    <property type="nucleotide sequence ID" value="NZ_FNPC01000003.1"/>
</dbReference>
<evidence type="ECO:0000313" key="6">
    <source>
        <dbReference type="Proteomes" id="UP000199079"/>
    </source>
</evidence>
<dbReference type="PANTHER" id="PTHR45961">
    <property type="entry name" value="IP21249P"/>
    <property type="match status" value="1"/>
</dbReference>
<dbReference type="Proteomes" id="UP000199079">
    <property type="component" value="Unassembled WGS sequence"/>
</dbReference>
<dbReference type="GO" id="GO:0004721">
    <property type="term" value="F:phosphoprotein phosphatase activity"/>
    <property type="evidence" value="ECO:0007669"/>
    <property type="project" value="UniProtKB-KW"/>
</dbReference>
<evidence type="ECO:0000256" key="2">
    <source>
        <dbReference type="ARBA" id="ARBA00022801"/>
    </source>
</evidence>
<dbReference type="InterPro" id="IPR000340">
    <property type="entry name" value="Dual-sp_phosphatase_cat-dom"/>
</dbReference>
<accession>A0A1H3HGC4</accession>
<evidence type="ECO:0000259" key="4">
    <source>
        <dbReference type="PROSITE" id="PS50056"/>
    </source>
</evidence>
<dbReference type="SMART" id="SM00195">
    <property type="entry name" value="DSPc"/>
    <property type="match status" value="1"/>
</dbReference>
<name>A0A1H3HGC4_9EURY</name>
<dbReference type="InterPro" id="IPR029021">
    <property type="entry name" value="Prot-tyrosine_phosphatase-like"/>
</dbReference>